<feature type="compositionally biased region" description="Low complexity" evidence="1">
    <location>
        <begin position="21"/>
        <end position="32"/>
    </location>
</feature>
<dbReference type="EMBL" id="CP126223">
    <property type="protein sequence ID" value="WIA23329.1"/>
    <property type="molecule type" value="Genomic_DNA"/>
</dbReference>
<feature type="domain" description="Partial AB-hydrolase lipase" evidence="2">
    <location>
        <begin position="134"/>
        <end position="187"/>
    </location>
</feature>
<dbReference type="SUPFAM" id="SSF53474">
    <property type="entry name" value="alpha/beta-Hydrolases"/>
    <property type="match status" value="1"/>
</dbReference>
<dbReference type="InterPro" id="IPR006693">
    <property type="entry name" value="AB_hydrolase_lipase"/>
</dbReference>
<dbReference type="PANTHER" id="PTHR11005">
    <property type="entry name" value="LYSOSOMAL ACID LIPASE-RELATED"/>
    <property type="match status" value="1"/>
</dbReference>
<sequence>MPCTFRSRRSPCQAHPVSSTQQQPAAAQQAAPSGFGVHERSKRRGLLEELCLGGELFVTGGFEAMRWLHSKSVGSDMAQLSLGTARGASALPRLTMRRVRSVGRWNHAGEPQPAAAAAAAAAAGVSEDELSPAAQMILKAGYPLELHQVTTADGYVLRIERIPRPGSPRVAFFLHGILDTSLTWVSAGVTGSQAFGAWDAGQDVWLGSSRSNPPRTATDPDRQGLRYFNFSLNELGIHDIPAQLDLLHSVKMRELAGSSSSSSTTAAAAVAAAGAGPYGLGVHSSTGSSSISSTIGLSPGRRTLPAGLAGGGLNPGEPYDLRVVAHSLGGMSMLVYLVMRCAAGQPHHVRRLILMSPAGYHHTVPAAFWPFIAVLPWWHRLLVLLVGRHRAYHPAVLPSYIGRALTFSYFLEMLRLPALADLTRAMMKAFFGGDSSEWERALLMPHYNAAGMPSCSLHQALHFIQIIRSGRFQLYDYGSPAANAARYGSSRPPDIGSQYWRLAGLHIDLLAGKCDGIIPPSNVLCHYQAMREQGLQVTYREFEYGHMDFTFSVKEELRYYVMKCLSRPS</sequence>
<name>A0ABY8UQW1_TETOB</name>
<organism evidence="3 4">
    <name type="scientific">Tetradesmus obliquus</name>
    <name type="common">Green alga</name>
    <name type="synonym">Acutodesmus obliquus</name>
    <dbReference type="NCBI Taxonomy" id="3088"/>
    <lineage>
        <taxon>Eukaryota</taxon>
        <taxon>Viridiplantae</taxon>
        <taxon>Chlorophyta</taxon>
        <taxon>core chlorophytes</taxon>
        <taxon>Chlorophyceae</taxon>
        <taxon>CS clade</taxon>
        <taxon>Sphaeropleales</taxon>
        <taxon>Scenedesmaceae</taxon>
        <taxon>Tetradesmus</taxon>
    </lineage>
</organism>
<gene>
    <name evidence="3" type="ORF">OEZ85_000094</name>
</gene>
<protein>
    <recommendedName>
        <fullName evidence="2">Partial AB-hydrolase lipase domain-containing protein</fullName>
    </recommendedName>
</protein>
<dbReference type="Proteomes" id="UP001244341">
    <property type="component" value="Chromosome 16b"/>
</dbReference>
<dbReference type="Gene3D" id="3.40.50.1820">
    <property type="entry name" value="alpha/beta hydrolase"/>
    <property type="match status" value="1"/>
</dbReference>
<reference evidence="3 4" key="1">
    <citation type="submission" date="2023-05" db="EMBL/GenBank/DDBJ databases">
        <title>A 100% complete, gapless, phased diploid assembly of the Scenedesmus obliquus UTEX 3031 genome.</title>
        <authorList>
            <person name="Biondi T.C."/>
            <person name="Hanschen E.R."/>
            <person name="Kwon T."/>
            <person name="Eng W."/>
            <person name="Kruse C.P.S."/>
            <person name="Koehler S.I."/>
            <person name="Kunde Y."/>
            <person name="Gleasner C.D."/>
            <person name="You Mak K.T."/>
            <person name="Polle J."/>
            <person name="Hovde B.T."/>
            <person name="Starkenburg S.R."/>
        </authorList>
    </citation>
    <scope>NUCLEOTIDE SEQUENCE [LARGE SCALE GENOMIC DNA]</scope>
    <source>
        <strain evidence="3 4">DOE0152z</strain>
    </source>
</reference>
<dbReference type="InterPro" id="IPR029058">
    <property type="entry name" value="AB_hydrolase_fold"/>
</dbReference>
<evidence type="ECO:0000313" key="4">
    <source>
        <dbReference type="Proteomes" id="UP001244341"/>
    </source>
</evidence>
<evidence type="ECO:0000259" key="2">
    <source>
        <dbReference type="Pfam" id="PF04083"/>
    </source>
</evidence>
<proteinExistence type="predicted"/>
<accession>A0ABY8UQW1</accession>
<feature type="region of interest" description="Disordered" evidence="1">
    <location>
        <begin position="1"/>
        <end position="37"/>
    </location>
</feature>
<keyword evidence="4" id="KW-1185">Reference proteome</keyword>
<evidence type="ECO:0000256" key="1">
    <source>
        <dbReference type="SAM" id="MobiDB-lite"/>
    </source>
</evidence>
<evidence type="ECO:0000313" key="3">
    <source>
        <dbReference type="EMBL" id="WIA23329.1"/>
    </source>
</evidence>
<dbReference type="Pfam" id="PF04083">
    <property type="entry name" value="Abhydro_lipase"/>
    <property type="match status" value="1"/>
</dbReference>